<evidence type="ECO:0000313" key="3">
    <source>
        <dbReference type="Proteomes" id="UP001600888"/>
    </source>
</evidence>
<protein>
    <submittedName>
        <fullName evidence="2">Uncharacterized protein</fullName>
    </submittedName>
</protein>
<gene>
    <name evidence="2" type="ORF">FJTKL_05029</name>
</gene>
<feature type="compositionally biased region" description="Polar residues" evidence="1">
    <location>
        <begin position="737"/>
        <end position="747"/>
    </location>
</feature>
<keyword evidence="3" id="KW-1185">Reference proteome</keyword>
<feature type="compositionally biased region" description="Basic and acidic residues" evidence="1">
    <location>
        <begin position="560"/>
        <end position="574"/>
    </location>
</feature>
<feature type="compositionally biased region" description="Acidic residues" evidence="1">
    <location>
        <begin position="543"/>
        <end position="559"/>
    </location>
</feature>
<feature type="compositionally biased region" description="Acidic residues" evidence="1">
    <location>
        <begin position="579"/>
        <end position="595"/>
    </location>
</feature>
<feature type="compositionally biased region" description="Polar residues" evidence="1">
    <location>
        <begin position="435"/>
        <end position="446"/>
    </location>
</feature>
<comment type="caution">
    <text evidence="2">The sequence shown here is derived from an EMBL/GenBank/DDBJ whole genome shotgun (WGS) entry which is preliminary data.</text>
</comment>
<dbReference type="EMBL" id="JBAWTH010000019">
    <property type="protein sequence ID" value="KAL2287649.1"/>
    <property type="molecule type" value="Genomic_DNA"/>
</dbReference>
<dbReference type="InterPro" id="IPR018822">
    <property type="entry name" value="UPF0646"/>
</dbReference>
<accession>A0ABR4EZ40</accession>
<feature type="region of interest" description="Disordered" evidence="1">
    <location>
        <begin position="721"/>
        <end position="849"/>
    </location>
</feature>
<sequence length="849" mass="92140">MMEAVAEETGHLEANKEVRFEDGSVSAIQDEEFDFDIGGPGDDLEEAVGGPESTHDALAYHTGNNDALHDTRTHSIQDQEAQEAVDESHEDGIPGQDQDQQDLEIPAFDTSVDVEGIDQAYDFDDARGDQNEGENSQQADDVQYGEEGEKYQEDVYLEDTAEELGSFVDAGQQNEELGQSTTVATESVEFSNLEDGHFEDDIRDEGISAEGIAVIQSGDETQPPVAPSTSPGQEPYPVGTAVDQTGTGTNIGLDDAGGQEAESSKSSEQNPRVRVSYGTAEFYLFAEAPDADPDDYFFENADVLRQPLSQFLPKLRQVITEDLQASDELVVKVDGLGLEFGEATTKDFLDHTTFGQVLELHDRLVNLENDSSESPQLYIYLETRPNCLHRLTELTNNANEGKGLSQVAFYYEGTPDFAAIEEESNDYDGDHQDMGSDNVSDNGSNDQIEEDLSATQEAEQPYNPFRLSESQQQAMDSSHAALAEGEVVNDPLSTDGDEGHAAYEDDNDESYSGEVQDDLELVATEASRDVSAPEAQQDSDMVPGEDEDLAAEAANDEPEDPHYVEEDVPGREEAAGTEADAEAENENFQEDDGPTDGEHLSSLELSECTASSEICACAFCMSTQPPSHVVVDNAHAIVESEVNPRVSDRQLVEDALTDVHQALVATEDWSSNFTSTTNARNSLAADLDYNNHTESTSADFNMQDYETAENDDYLDIGATEEEPTESAEYAASAGTPEPTSHDSSATATLDGEGQGHGDDVSATQTLADAGHLIQTTSQPEPGPPETETDEIHWNDDDDDENDYDNDEVDTANQNQTDLSPSSLSVKRGRQADEDDVGLGDDSIAKRRRT</sequence>
<feature type="compositionally biased region" description="Basic and acidic residues" evidence="1">
    <location>
        <begin position="67"/>
        <end position="77"/>
    </location>
</feature>
<dbReference type="Proteomes" id="UP001600888">
    <property type="component" value="Unassembled WGS sequence"/>
</dbReference>
<feature type="compositionally biased region" description="Basic and acidic residues" evidence="1">
    <location>
        <begin position="8"/>
        <end position="22"/>
    </location>
</feature>
<dbReference type="Pfam" id="PF10336">
    <property type="entry name" value="DUF2420"/>
    <property type="match status" value="1"/>
</dbReference>
<organism evidence="2 3">
    <name type="scientific">Diaporthe vaccinii</name>
    <dbReference type="NCBI Taxonomy" id="105482"/>
    <lineage>
        <taxon>Eukaryota</taxon>
        <taxon>Fungi</taxon>
        <taxon>Dikarya</taxon>
        <taxon>Ascomycota</taxon>
        <taxon>Pezizomycotina</taxon>
        <taxon>Sordariomycetes</taxon>
        <taxon>Sordariomycetidae</taxon>
        <taxon>Diaporthales</taxon>
        <taxon>Diaporthaceae</taxon>
        <taxon>Diaporthe</taxon>
        <taxon>Diaporthe eres species complex</taxon>
    </lineage>
</organism>
<feature type="compositionally biased region" description="Acidic residues" evidence="1">
    <location>
        <begin position="795"/>
        <end position="809"/>
    </location>
</feature>
<feature type="region of interest" description="Disordered" evidence="1">
    <location>
        <begin position="425"/>
        <end position="446"/>
    </location>
</feature>
<feature type="region of interest" description="Disordered" evidence="1">
    <location>
        <begin position="178"/>
        <end position="199"/>
    </location>
</feature>
<feature type="region of interest" description="Disordered" evidence="1">
    <location>
        <begin position="1"/>
        <end position="149"/>
    </location>
</feature>
<proteinExistence type="predicted"/>
<feature type="compositionally biased region" description="Polar residues" evidence="1">
    <location>
        <begin position="810"/>
        <end position="824"/>
    </location>
</feature>
<feature type="compositionally biased region" description="Polar residues" evidence="1">
    <location>
        <begin position="178"/>
        <end position="190"/>
    </location>
</feature>
<feature type="region of interest" description="Disordered" evidence="1">
    <location>
        <begin position="489"/>
        <end position="600"/>
    </location>
</feature>
<evidence type="ECO:0000256" key="1">
    <source>
        <dbReference type="SAM" id="MobiDB-lite"/>
    </source>
</evidence>
<name>A0ABR4EZ40_9PEZI</name>
<reference evidence="2 3" key="1">
    <citation type="submission" date="2024-03" db="EMBL/GenBank/DDBJ databases">
        <title>A high-quality draft genome sequence of Diaporthe vaccinii, a causative agent of upright dieback and viscid rot disease in cranberry plants.</title>
        <authorList>
            <person name="Sarrasin M."/>
            <person name="Lang B.F."/>
            <person name="Burger G."/>
        </authorList>
    </citation>
    <scope>NUCLEOTIDE SEQUENCE [LARGE SCALE GENOMIC DNA]</scope>
    <source>
        <strain evidence="2 3">IS7</strain>
    </source>
</reference>
<evidence type="ECO:0000313" key="2">
    <source>
        <dbReference type="EMBL" id="KAL2287649.1"/>
    </source>
</evidence>
<feature type="compositionally biased region" description="Acidic residues" evidence="1">
    <location>
        <begin position="504"/>
        <end position="520"/>
    </location>
</feature>
<feature type="region of interest" description="Disordered" evidence="1">
    <location>
        <begin position="217"/>
        <end position="272"/>
    </location>
</feature>